<gene>
    <name evidence="1" type="ORF">FJT64_012120</name>
</gene>
<dbReference type="InterPro" id="IPR009832">
    <property type="entry name" value="DUF1397"/>
</dbReference>
<dbReference type="AlphaFoldDB" id="A0A6A4VJW9"/>
<keyword evidence="2" id="KW-1185">Reference proteome</keyword>
<reference evidence="1 2" key="1">
    <citation type="submission" date="2019-07" db="EMBL/GenBank/DDBJ databases">
        <title>Draft genome assembly of a fouling barnacle, Amphibalanus amphitrite (Darwin, 1854): The first reference genome for Thecostraca.</title>
        <authorList>
            <person name="Kim W."/>
        </authorList>
    </citation>
    <scope>NUCLEOTIDE SEQUENCE [LARGE SCALE GENOMIC DNA]</scope>
    <source>
        <strain evidence="1">SNU_AA5</strain>
        <tissue evidence="1">Soma without cirri and trophi</tissue>
    </source>
</reference>
<protein>
    <submittedName>
        <fullName evidence="1">Uncharacterized protein</fullName>
    </submittedName>
</protein>
<dbReference type="OrthoDB" id="6512861at2759"/>
<sequence length="78" mass="8818">MTEIQEDIAQHMKNGDLDKLFSGRCRTLPPIIYSCAEIQLAKLSTCLNETERAKDYPGHMMNGLRAAIDFPLLPGRLR</sequence>
<evidence type="ECO:0000313" key="2">
    <source>
        <dbReference type="Proteomes" id="UP000440578"/>
    </source>
</evidence>
<dbReference type="Pfam" id="PF07165">
    <property type="entry name" value="DUF1397"/>
    <property type="match status" value="1"/>
</dbReference>
<dbReference type="Proteomes" id="UP000440578">
    <property type="component" value="Unassembled WGS sequence"/>
</dbReference>
<name>A0A6A4VJW9_AMPAM</name>
<proteinExistence type="predicted"/>
<comment type="caution">
    <text evidence="1">The sequence shown here is derived from an EMBL/GenBank/DDBJ whole genome shotgun (WGS) entry which is preliminary data.</text>
</comment>
<evidence type="ECO:0000313" key="1">
    <source>
        <dbReference type="EMBL" id="KAF0289681.1"/>
    </source>
</evidence>
<organism evidence="1 2">
    <name type="scientific">Amphibalanus amphitrite</name>
    <name type="common">Striped barnacle</name>
    <name type="synonym">Balanus amphitrite</name>
    <dbReference type="NCBI Taxonomy" id="1232801"/>
    <lineage>
        <taxon>Eukaryota</taxon>
        <taxon>Metazoa</taxon>
        <taxon>Ecdysozoa</taxon>
        <taxon>Arthropoda</taxon>
        <taxon>Crustacea</taxon>
        <taxon>Multicrustacea</taxon>
        <taxon>Cirripedia</taxon>
        <taxon>Thoracica</taxon>
        <taxon>Thoracicalcarea</taxon>
        <taxon>Balanomorpha</taxon>
        <taxon>Balanoidea</taxon>
        <taxon>Balanidae</taxon>
        <taxon>Amphibalaninae</taxon>
        <taxon>Amphibalanus</taxon>
    </lineage>
</organism>
<dbReference type="EMBL" id="VIIS01002015">
    <property type="protein sequence ID" value="KAF0289681.1"/>
    <property type="molecule type" value="Genomic_DNA"/>
</dbReference>
<accession>A0A6A4VJW9</accession>